<reference evidence="1 2" key="1">
    <citation type="submission" date="2019-05" db="EMBL/GenBank/DDBJ databases">
        <title>Another draft genome of Portunus trituberculatus and its Hox gene families provides insights of decapod evolution.</title>
        <authorList>
            <person name="Jeong J.-H."/>
            <person name="Song I."/>
            <person name="Kim S."/>
            <person name="Choi T."/>
            <person name="Kim D."/>
            <person name="Ryu S."/>
            <person name="Kim W."/>
        </authorList>
    </citation>
    <scope>NUCLEOTIDE SEQUENCE [LARGE SCALE GENOMIC DNA]</scope>
    <source>
        <tissue evidence="1">Muscle</tissue>
    </source>
</reference>
<name>A0A5B7JKI7_PORTR</name>
<protein>
    <submittedName>
        <fullName evidence="1">Uncharacterized protein</fullName>
    </submittedName>
</protein>
<proteinExistence type="predicted"/>
<gene>
    <name evidence="1" type="ORF">E2C01_090114</name>
</gene>
<dbReference type="AlphaFoldDB" id="A0A5B7JKI7"/>
<accession>A0A5B7JKI7</accession>
<keyword evidence="2" id="KW-1185">Reference proteome</keyword>
<evidence type="ECO:0000313" key="1">
    <source>
        <dbReference type="EMBL" id="MPC94923.1"/>
    </source>
</evidence>
<evidence type="ECO:0000313" key="2">
    <source>
        <dbReference type="Proteomes" id="UP000324222"/>
    </source>
</evidence>
<organism evidence="1 2">
    <name type="scientific">Portunus trituberculatus</name>
    <name type="common">Swimming crab</name>
    <name type="synonym">Neptunus trituberculatus</name>
    <dbReference type="NCBI Taxonomy" id="210409"/>
    <lineage>
        <taxon>Eukaryota</taxon>
        <taxon>Metazoa</taxon>
        <taxon>Ecdysozoa</taxon>
        <taxon>Arthropoda</taxon>
        <taxon>Crustacea</taxon>
        <taxon>Multicrustacea</taxon>
        <taxon>Malacostraca</taxon>
        <taxon>Eumalacostraca</taxon>
        <taxon>Eucarida</taxon>
        <taxon>Decapoda</taxon>
        <taxon>Pleocyemata</taxon>
        <taxon>Brachyura</taxon>
        <taxon>Eubrachyura</taxon>
        <taxon>Portunoidea</taxon>
        <taxon>Portunidae</taxon>
        <taxon>Portuninae</taxon>
        <taxon>Portunus</taxon>
    </lineage>
</organism>
<comment type="caution">
    <text evidence="1">The sequence shown here is derived from an EMBL/GenBank/DDBJ whole genome shotgun (WGS) entry which is preliminary data.</text>
</comment>
<dbReference type="EMBL" id="VSRR010100308">
    <property type="protein sequence ID" value="MPC94923.1"/>
    <property type="molecule type" value="Genomic_DNA"/>
</dbReference>
<dbReference type="Proteomes" id="UP000324222">
    <property type="component" value="Unassembled WGS sequence"/>
</dbReference>
<sequence length="31" mass="3800">MLVTVTVSFIMMPSTRRTSISWWWFQLPRIK</sequence>